<dbReference type="STRING" id="1217970.SAMN05444002_0482"/>
<dbReference type="RefSeq" id="WP_074254663.1">
    <property type="nucleotide sequence ID" value="NZ_FSRL01000001.1"/>
</dbReference>
<accession>A0A1N6E9D5</accession>
<evidence type="ECO:0000256" key="1">
    <source>
        <dbReference type="ARBA" id="ARBA00018719"/>
    </source>
</evidence>
<dbReference type="Gene3D" id="3.50.50.60">
    <property type="entry name" value="FAD/NAD(P)-binding domain"/>
    <property type="match status" value="2"/>
</dbReference>
<dbReference type="InterPro" id="IPR050097">
    <property type="entry name" value="Ferredoxin-NADP_redctase_2"/>
</dbReference>
<dbReference type="PRINTS" id="PR00368">
    <property type="entry name" value="FADPNR"/>
</dbReference>
<name>A0A1N6E9D5_9RHOB</name>
<gene>
    <name evidence="5" type="ORF">SAMN05444002_0482</name>
</gene>
<evidence type="ECO:0000313" key="6">
    <source>
        <dbReference type="Proteomes" id="UP000184932"/>
    </source>
</evidence>
<proteinExistence type="predicted"/>
<keyword evidence="3" id="KW-0560">Oxidoreductase</keyword>
<protein>
    <recommendedName>
        <fullName evidence="1">Thioredoxin reductase</fullName>
    </recommendedName>
</protein>
<dbReference type="OrthoDB" id="9786503at2"/>
<dbReference type="SUPFAM" id="SSF51905">
    <property type="entry name" value="FAD/NAD(P)-binding domain"/>
    <property type="match status" value="1"/>
</dbReference>
<dbReference type="PANTHER" id="PTHR48105">
    <property type="entry name" value="THIOREDOXIN REDUCTASE 1-RELATED-RELATED"/>
    <property type="match status" value="1"/>
</dbReference>
<sequence length="292" mass="30459">MTFDVIVIGGGPAGQSAALQLLRARRSVAVVDAGHPRNARAAHAQGFFTRDGTPPASLLEISRAQLEKYGTLEWVEGEAVGARGGIDAFEVELAGGRGLAGRRLVLATGVRDDLPEVEGLEPLWGRQVFHCPYCHGYELGQGDIGVIGNSEMVVHMAELITEWGEVTFLPFGFVPAPEQVAAMEARGVRVEEAALVRLEAGPVAHLADGRALKFDGLFAASRVWPASPIAEALGCRVEETPMGGMVAVDAMGATSVAGVFSCGDAAKQPHSIALAVGQGAFAGAAVHRSLVF</sequence>
<keyword evidence="6" id="KW-1185">Reference proteome</keyword>
<keyword evidence="2" id="KW-0285">Flavoprotein</keyword>
<evidence type="ECO:0000256" key="2">
    <source>
        <dbReference type="ARBA" id="ARBA00022630"/>
    </source>
</evidence>
<dbReference type="PRINTS" id="PR00469">
    <property type="entry name" value="PNDRDTASEII"/>
</dbReference>
<dbReference type="AlphaFoldDB" id="A0A1N6E9D5"/>
<evidence type="ECO:0000256" key="3">
    <source>
        <dbReference type="ARBA" id="ARBA00023002"/>
    </source>
</evidence>
<dbReference type="InterPro" id="IPR036188">
    <property type="entry name" value="FAD/NAD-bd_sf"/>
</dbReference>
<evidence type="ECO:0000259" key="4">
    <source>
        <dbReference type="Pfam" id="PF07992"/>
    </source>
</evidence>
<dbReference type="EMBL" id="FSRL01000001">
    <property type="protein sequence ID" value="SIN79640.1"/>
    <property type="molecule type" value="Genomic_DNA"/>
</dbReference>
<feature type="domain" description="FAD/NAD(P)-binding" evidence="4">
    <location>
        <begin position="3"/>
        <end position="279"/>
    </location>
</feature>
<organism evidence="5 6">
    <name type="scientific">Vannielia litorea</name>
    <dbReference type="NCBI Taxonomy" id="1217970"/>
    <lineage>
        <taxon>Bacteria</taxon>
        <taxon>Pseudomonadati</taxon>
        <taxon>Pseudomonadota</taxon>
        <taxon>Alphaproteobacteria</taxon>
        <taxon>Rhodobacterales</taxon>
        <taxon>Paracoccaceae</taxon>
        <taxon>Vannielia</taxon>
    </lineage>
</organism>
<dbReference type="InterPro" id="IPR023753">
    <property type="entry name" value="FAD/NAD-binding_dom"/>
</dbReference>
<dbReference type="Proteomes" id="UP000184932">
    <property type="component" value="Unassembled WGS sequence"/>
</dbReference>
<reference evidence="6" key="1">
    <citation type="submission" date="2016-11" db="EMBL/GenBank/DDBJ databases">
        <authorList>
            <person name="Varghese N."/>
            <person name="Submissions S."/>
        </authorList>
    </citation>
    <scope>NUCLEOTIDE SEQUENCE [LARGE SCALE GENOMIC DNA]</scope>
    <source>
        <strain evidence="6">DSM 29440</strain>
    </source>
</reference>
<dbReference type="GO" id="GO:0016491">
    <property type="term" value="F:oxidoreductase activity"/>
    <property type="evidence" value="ECO:0007669"/>
    <property type="project" value="UniProtKB-KW"/>
</dbReference>
<dbReference type="Pfam" id="PF07992">
    <property type="entry name" value="Pyr_redox_2"/>
    <property type="match status" value="1"/>
</dbReference>
<evidence type="ECO:0000313" key="5">
    <source>
        <dbReference type="EMBL" id="SIN79640.1"/>
    </source>
</evidence>